<protein>
    <submittedName>
        <fullName evidence="2">Uncharacterized protein</fullName>
    </submittedName>
</protein>
<reference evidence="2 3" key="1">
    <citation type="submission" date="2024-02" db="EMBL/GenBank/DDBJ databases">
        <title>A draft genome for the cacao thread blight pathogen Marasmius crinis-equi.</title>
        <authorList>
            <person name="Cohen S.P."/>
            <person name="Baruah I.K."/>
            <person name="Amoako-Attah I."/>
            <person name="Bukari Y."/>
            <person name="Meinhardt L.W."/>
            <person name="Bailey B.A."/>
        </authorList>
    </citation>
    <scope>NUCLEOTIDE SEQUENCE [LARGE SCALE GENOMIC DNA]</scope>
    <source>
        <strain evidence="2 3">GH-76</strain>
    </source>
</reference>
<dbReference type="EMBL" id="JBAHYK010000615">
    <property type="protein sequence ID" value="KAL0572551.1"/>
    <property type="molecule type" value="Genomic_DNA"/>
</dbReference>
<organism evidence="2 3">
    <name type="scientific">Marasmius crinis-equi</name>
    <dbReference type="NCBI Taxonomy" id="585013"/>
    <lineage>
        <taxon>Eukaryota</taxon>
        <taxon>Fungi</taxon>
        <taxon>Dikarya</taxon>
        <taxon>Basidiomycota</taxon>
        <taxon>Agaricomycotina</taxon>
        <taxon>Agaricomycetes</taxon>
        <taxon>Agaricomycetidae</taxon>
        <taxon>Agaricales</taxon>
        <taxon>Marasmiineae</taxon>
        <taxon>Marasmiaceae</taxon>
        <taxon>Marasmius</taxon>
    </lineage>
</organism>
<evidence type="ECO:0000313" key="3">
    <source>
        <dbReference type="Proteomes" id="UP001465976"/>
    </source>
</evidence>
<feature type="region of interest" description="Disordered" evidence="1">
    <location>
        <begin position="77"/>
        <end position="108"/>
    </location>
</feature>
<dbReference type="Proteomes" id="UP001465976">
    <property type="component" value="Unassembled WGS sequence"/>
</dbReference>
<proteinExistence type="predicted"/>
<comment type="caution">
    <text evidence="2">The sequence shown here is derived from an EMBL/GenBank/DDBJ whole genome shotgun (WGS) entry which is preliminary data.</text>
</comment>
<feature type="region of interest" description="Disordered" evidence="1">
    <location>
        <begin position="1"/>
        <end position="23"/>
    </location>
</feature>
<sequence length="186" mass="22494">MPQPLETQERVPQSKDTVEEEYQRWCSENKPTFDPATHELVVHRFMRGDKRRIRWECTPKPEPSPEEIAKMETQLQAEKKERRRFEIPLREPTLSERQKSAAEAHEFCKKDRERLERVKRMHENHSMEEREREYERSMAILMEHLRRERLTPRELRCESAAPLSVNVRDFESAERYLASMSSRRTS</sequence>
<feature type="compositionally biased region" description="Basic and acidic residues" evidence="1">
    <location>
        <begin position="7"/>
        <end position="23"/>
    </location>
</feature>
<keyword evidence="3" id="KW-1185">Reference proteome</keyword>
<name>A0ABR3FB59_9AGAR</name>
<gene>
    <name evidence="2" type="ORF">V5O48_009408</name>
</gene>
<evidence type="ECO:0000256" key="1">
    <source>
        <dbReference type="SAM" id="MobiDB-lite"/>
    </source>
</evidence>
<evidence type="ECO:0000313" key="2">
    <source>
        <dbReference type="EMBL" id="KAL0572551.1"/>
    </source>
</evidence>
<accession>A0ABR3FB59</accession>